<evidence type="ECO:0000259" key="1">
    <source>
        <dbReference type="PROSITE" id="PS50994"/>
    </source>
</evidence>
<keyword evidence="3" id="KW-1185">Reference proteome</keyword>
<protein>
    <recommendedName>
        <fullName evidence="1">Integrase catalytic domain-containing protein</fullName>
    </recommendedName>
</protein>
<dbReference type="EMBL" id="JBHSHE010000015">
    <property type="protein sequence ID" value="MFC4715254.1"/>
    <property type="molecule type" value="Genomic_DNA"/>
</dbReference>
<proteinExistence type="predicted"/>
<evidence type="ECO:0000313" key="3">
    <source>
        <dbReference type="Proteomes" id="UP001595884"/>
    </source>
</evidence>
<organism evidence="2 3">
    <name type="scientific">Glutamicibacter bergerei</name>
    <dbReference type="NCBI Taxonomy" id="256702"/>
    <lineage>
        <taxon>Bacteria</taxon>
        <taxon>Bacillati</taxon>
        <taxon>Actinomycetota</taxon>
        <taxon>Actinomycetes</taxon>
        <taxon>Micrococcales</taxon>
        <taxon>Micrococcaceae</taxon>
        <taxon>Glutamicibacter</taxon>
    </lineage>
</organism>
<name>A0ABV9MJP5_9MICC</name>
<dbReference type="InterPro" id="IPR012337">
    <property type="entry name" value="RNaseH-like_sf"/>
</dbReference>
<accession>A0ABV9MJP5</accession>
<gene>
    <name evidence="2" type="ORF">ACFO7V_03750</name>
</gene>
<dbReference type="InterPro" id="IPR001584">
    <property type="entry name" value="Integrase_cat-core"/>
</dbReference>
<feature type="domain" description="Integrase catalytic" evidence="1">
    <location>
        <begin position="1"/>
        <end position="79"/>
    </location>
</feature>
<reference evidence="3" key="1">
    <citation type="journal article" date="2019" name="Int. J. Syst. Evol. Microbiol.">
        <title>The Global Catalogue of Microorganisms (GCM) 10K type strain sequencing project: providing services to taxonomists for standard genome sequencing and annotation.</title>
        <authorList>
            <consortium name="The Broad Institute Genomics Platform"/>
            <consortium name="The Broad Institute Genome Sequencing Center for Infectious Disease"/>
            <person name="Wu L."/>
            <person name="Ma J."/>
        </authorList>
    </citation>
    <scope>NUCLEOTIDE SEQUENCE [LARGE SCALE GENOMIC DNA]</scope>
    <source>
        <strain evidence="3">CGMCC 1.12849</strain>
    </source>
</reference>
<dbReference type="SUPFAM" id="SSF53098">
    <property type="entry name" value="Ribonuclease H-like"/>
    <property type="match status" value="1"/>
</dbReference>
<dbReference type="PROSITE" id="PS50994">
    <property type="entry name" value="INTEGRASE"/>
    <property type="match status" value="1"/>
</dbReference>
<comment type="caution">
    <text evidence="2">The sequence shown here is derived from an EMBL/GenBank/DDBJ whole genome shotgun (WGS) entry which is preliminary data.</text>
</comment>
<sequence length="104" mass="11649">MASLGVQATTGLLGRPTTQGKNEHFHQVLFKWLGKQPNVQRLDQPQEFVDSFDLIRNLQRPHQAVLGRITPQQSWDATAQIVAAYAEQVDDAISNSEAVTRTEH</sequence>
<dbReference type="Proteomes" id="UP001595884">
    <property type="component" value="Unassembled WGS sequence"/>
</dbReference>
<dbReference type="RefSeq" id="WP_346059914.1">
    <property type="nucleotide sequence ID" value="NZ_BAAAVQ010000067.1"/>
</dbReference>
<evidence type="ECO:0000313" key="2">
    <source>
        <dbReference type="EMBL" id="MFC4715254.1"/>
    </source>
</evidence>